<dbReference type="Proteomes" id="UP000298327">
    <property type="component" value="Unassembled WGS sequence"/>
</dbReference>
<organism evidence="1 2">
    <name type="scientific">Dentipellis fragilis</name>
    <dbReference type="NCBI Taxonomy" id="205917"/>
    <lineage>
        <taxon>Eukaryota</taxon>
        <taxon>Fungi</taxon>
        <taxon>Dikarya</taxon>
        <taxon>Basidiomycota</taxon>
        <taxon>Agaricomycotina</taxon>
        <taxon>Agaricomycetes</taxon>
        <taxon>Russulales</taxon>
        <taxon>Hericiaceae</taxon>
        <taxon>Dentipellis</taxon>
    </lineage>
</organism>
<proteinExistence type="predicted"/>
<protein>
    <submittedName>
        <fullName evidence="1">Uncharacterized protein</fullName>
    </submittedName>
</protein>
<evidence type="ECO:0000313" key="1">
    <source>
        <dbReference type="EMBL" id="TFY50497.1"/>
    </source>
</evidence>
<keyword evidence="2" id="KW-1185">Reference proteome</keyword>
<accession>A0A4Y9XMD8</accession>
<comment type="caution">
    <text evidence="1">The sequence shown here is derived from an EMBL/GenBank/DDBJ whole genome shotgun (WGS) entry which is preliminary data.</text>
</comment>
<name>A0A4Y9XMD8_9AGAM</name>
<evidence type="ECO:0000313" key="2">
    <source>
        <dbReference type="Proteomes" id="UP000298327"/>
    </source>
</evidence>
<reference evidence="1 2" key="1">
    <citation type="submission" date="2019-02" db="EMBL/GenBank/DDBJ databases">
        <title>Genome sequencing of the rare red list fungi Dentipellis fragilis.</title>
        <authorList>
            <person name="Buettner E."/>
            <person name="Kellner H."/>
        </authorList>
    </citation>
    <scope>NUCLEOTIDE SEQUENCE [LARGE SCALE GENOMIC DNA]</scope>
    <source>
        <strain evidence="1 2">DSM 105465</strain>
    </source>
</reference>
<dbReference type="AlphaFoldDB" id="A0A4Y9XMD8"/>
<dbReference type="EMBL" id="SEOQ01001808">
    <property type="protein sequence ID" value="TFY50497.1"/>
    <property type="molecule type" value="Genomic_DNA"/>
</dbReference>
<sequence>MPCFPVCPSACCPTHSPCRHLVRRASARMPVCMSACHPCARLLTRLSPHACRTYDVRSPPCMSAYLICKPPFASPSTTANMPARRYGHVRPPSHVEYIFACTSAMLRIRTPTSAALPAVAHPPAT</sequence>
<gene>
    <name evidence="1" type="ORF">EVG20_g11483</name>
</gene>